<reference evidence="4" key="1">
    <citation type="journal article" date="2012" name="Appl. Microbiol. Biotechnol.">
        <title>The complete genome sequence of Pantoea ananatis AJ13355, an organism with great biotechnological potential.</title>
        <authorList>
            <person name="Hara Y."/>
            <person name="Kadotani N."/>
            <person name="Izui H."/>
            <person name="Katashkina J.I."/>
            <person name="Kuvaeva T.M."/>
            <person name="Andreeva I.G."/>
            <person name="Golubeva L.I."/>
            <person name="Malko D.B."/>
            <person name="Makeev V.J."/>
            <person name="Mashko S.V."/>
            <person name="Kozlov Y.I."/>
        </authorList>
    </citation>
    <scope>NUCLEOTIDE SEQUENCE [LARGE SCALE GENOMIC DNA]</scope>
    <source>
        <strain evidence="4">AJ13355</strain>
        <plasmid evidence="4">Plasmid pEA320</plasmid>
    </source>
</reference>
<dbReference type="eggNOG" id="COG2068">
    <property type="taxonomic scope" value="Bacteria"/>
</dbReference>
<dbReference type="InterPro" id="IPR029044">
    <property type="entry name" value="Nucleotide-diphossugar_trans"/>
</dbReference>
<evidence type="ECO:0000256" key="1">
    <source>
        <dbReference type="ARBA" id="ARBA00022842"/>
    </source>
</evidence>
<dbReference type="CDD" id="cd04182">
    <property type="entry name" value="GT_2_like_f"/>
    <property type="match status" value="1"/>
</dbReference>
<dbReference type="OrthoDB" id="5298023at2"/>
<dbReference type="Pfam" id="PF12804">
    <property type="entry name" value="NTP_transf_3"/>
    <property type="match status" value="1"/>
</dbReference>
<dbReference type="RefSeq" id="WP_014598200.1">
    <property type="nucleotide sequence ID" value="NC_017533.1"/>
</dbReference>
<dbReference type="HOGENOM" id="CLU_061980_4_1_6"/>
<gene>
    <name evidence="3" type="primary">ygfJ</name>
    <name evidence="3" type="ORF">PAJ_p0080</name>
</gene>
<dbReference type="SUPFAM" id="SSF53448">
    <property type="entry name" value="Nucleotide-diphospho-sugar transferases"/>
    <property type="match status" value="1"/>
</dbReference>
<sequence length="199" mass="21444">MGSEVAGKADVKTAILLTAAGMSRRFRQASGQHKLLAVLQGKAVLRHSLEQARASGMDIIVVTRPEDKAIHVLLDNVRAVFCVSQGLGDSIAAGVSACLDYDAVIIALGDMPFVTTDSYQAVEQALHASPLVRPWVKGQPGHPVGFQRAFFPALQQLSGDTGAQHLLLNQQIRYVPLSDRGCLEDIDYPEDLLRVRSSS</sequence>
<keyword evidence="1" id="KW-0460">Magnesium</keyword>
<keyword evidence="3" id="KW-0614">Plasmid</keyword>
<dbReference type="PATRIC" id="fig|932677.3.peg.4461"/>
<evidence type="ECO:0000313" key="4">
    <source>
        <dbReference type="Proteomes" id="UP000006690"/>
    </source>
</evidence>
<proteinExistence type="predicted"/>
<dbReference type="KEGG" id="paj:PAJ_p0080"/>
<feature type="domain" description="MobA-like NTP transferase" evidence="2">
    <location>
        <begin position="17"/>
        <end position="168"/>
    </location>
</feature>
<evidence type="ECO:0000313" key="3">
    <source>
        <dbReference type="EMBL" id="BAK13947.1"/>
    </source>
</evidence>
<dbReference type="AlphaFoldDB" id="A0A0H3L3J5"/>
<dbReference type="InterPro" id="IPR025877">
    <property type="entry name" value="MobA-like_NTP_Trfase"/>
</dbReference>
<dbReference type="PANTHER" id="PTHR43777">
    <property type="entry name" value="MOLYBDENUM COFACTOR CYTIDYLYLTRANSFERASE"/>
    <property type="match status" value="1"/>
</dbReference>
<name>A0A0H3L3J5_PANAA</name>
<organism evidence="3 4">
    <name type="scientific">Pantoea ananatis (strain AJ13355)</name>
    <dbReference type="NCBI Taxonomy" id="932677"/>
    <lineage>
        <taxon>Bacteria</taxon>
        <taxon>Pseudomonadati</taxon>
        <taxon>Pseudomonadota</taxon>
        <taxon>Gammaproteobacteria</taxon>
        <taxon>Enterobacterales</taxon>
        <taxon>Erwiniaceae</taxon>
        <taxon>Pantoea</taxon>
    </lineage>
</organism>
<dbReference type="Gene3D" id="3.90.550.10">
    <property type="entry name" value="Spore Coat Polysaccharide Biosynthesis Protein SpsA, Chain A"/>
    <property type="match status" value="1"/>
</dbReference>
<accession>A0A0H3L3J5</accession>
<dbReference type="Proteomes" id="UP000006690">
    <property type="component" value="Plasmid pEA320"/>
</dbReference>
<dbReference type="GO" id="GO:0016779">
    <property type="term" value="F:nucleotidyltransferase activity"/>
    <property type="evidence" value="ECO:0007669"/>
    <property type="project" value="UniProtKB-ARBA"/>
</dbReference>
<dbReference type="PANTHER" id="PTHR43777:SF1">
    <property type="entry name" value="MOLYBDENUM COFACTOR CYTIDYLYLTRANSFERASE"/>
    <property type="match status" value="1"/>
</dbReference>
<geneLocation type="plasmid" evidence="3 4">
    <name>pEA320</name>
</geneLocation>
<protein>
    <submittedName>
        <fullName evidence="3">MobA-related protein YgfJ</fullName>
    </submittedName>
</protein>
<dbReference type="EMBL" id="AP012033">
    <property type="protein sequence ID" value="BAK13947.1"/>
    <property type="molecule type" value="Genomic_DNA"/>
</dbReference>
<evidence type="ECO:0000259" key="2">
    <source>
        <dbReference type="Pfam" id="PF12804"/>
    </source>
</evidence>